<dbReference type="Gene3D" id="1.10.10.60">
    <property type="entry name" value="Homeodomain-like"/>
    <property type="match status" value="1"/>
</dbReference>
<sequence>MHQDFTKLSHFNGYTSDLAGCWQMTDHDVLNQQEILKQGCKRGVPAQEAWLLQVEDNCTLQLELSRDGGVTNWEVTGSWLLLLDRVNVRVVNGDLPIRSLRLEVLSKLLVFIDEARNTGVFETDCPPWSPLQLHDVSIWEDRKRCEYWFLQQMLAPEPEFRNLLALLRLSESYWLVRFLLAQSTCNNTLQELGQRYGVSYSHFRRLCRHALGSAAKAELRDWRMARSLLDVVEGQENLTQVAIKHGYASSSHFSNEIRELLGVSPRGLSNIIQLASK</sequence>
<keyword evidence="3" id="KW-0804">Transcription</keyword>
<dbReference type="Pfam" id="PF12833">
    <property type="entry name" value="HTH_18"/>
    <property type="match status" value="1"/>
</dbReference>
<dbReference type="InterPro" id="IPR050204">
    <property type="entry name" value="AraC_XylS_family_regulators"/>
</dbReference>
<keyword evidence="2" id="KW-0238">DNA-binding</keyword>
<evidence type="ECO:0000256" key="2">
    <source>
        <dbReference type="ARBA" id="ARBA00023125"/>
    </source>
</evidence>
<evidence type="ECO:0000256" key="3">
    <source>
        <dbReference type="ARBA" id="ARBA00023163"/>
    </source>
</evidence>
<evidence type="ECO:0000256" key="1">
    <source>
        <dbReference type="ARBA" id="ARBA00023015"/>
    </source>
</evidence>
<dbReference type="PROSITE" id="PS01124">
    <property type="entry name" value="HTH_ARAC_FAMILY_2"/>
    <property type="match status" value="1"/>
</dbReference>
<dbReference type="InterPro" id="IPR018060">
    <property type="entry name" value="HTH_AraC"/>
</dbReference>
<proteinExistence type="predicted"/>
<dbReference type="InterPro" id="IPR009057">
    <property type="entry name" value="Homeodomain-like_sf"/>
</dbReference>
<dbReference type="PANTHER" id="PTHR46796">
    <property type="entry name" value="HTH-TYPE TRANSCRIPTIONAL ACTIVATOR RHAS-RELATED"/>
    <property type="match status" value="1"/>
</dbReference>
<name>A0A481WGC2_PLESH</name>
<dbReference type="InterPro" id="IPR018062">
    <property type="entry name" value="HTH_AraC-typ_CS"/>
</dbReference>
<dbReference type="GO" id="GO:0043565">
    <property type="term" value="F:sequence-specific DNA binding"/>
    <property type="evidence" value="ECO:0007669"/>
    <property type="project" value="InterPro"/>
</dbReference>
<dbReference type="SMART" id="SM00342">
    <property type="entry name" value="HTH_ARAC"/>
    <property type="match status" value="1"/>
</dbReference>
<feature type="domain" description="HTH araC/xylS-type" evidence="4">
    <location>
        <begin position="173"/>
        <end position="271"/>
    </location>
</feature>
<dbReference type="PROSITE" id="PS00041">
    <property type="entry name" value="HTH_ARAC_FAMILY_1"/>
    <property type="match status" value="1"/>
</dbReference>
<evidence type="ECO:0000313" key="5">
    <source>
        <dbReference type="EMBL" id="QBJ27744.1"/>
    </source>
</evidence>
<keyword evidence="1" id="KW-0805">Transcription regulation</keyword>
<dbReference type="EMBL" id="MK256934">
    <property type="protein sequence ID" value="QBJ27744.1"/>
    <property type="molecule type" value="Genomic_DNA"/>
</dbReference>
<dbReference type="NCBIfam" id="NF011868">
    <property type="entry name" value="PRK15340.1"/>
    <property type="match status" value="1"/>
</dbReference>
<dbReference type="GO" id="GO:0003700">
    <property type="term" value="F:DNA-binding transcription factor activity"/>
    <property type="evidence" value="ECO:0007669"/>
    <property type="project" value="InterPro"/>
</dbReference>
<reference evidence="5" key="1">
    <citation type="journal article" date="2019" name="J. Microbiol. Methods">
        <title>Plesiomonas shigelloides sipD mutant, generated by an efficient gene transfer system, is less invasive.</title>
        <authorList>
            <person name="Xi D."/>
            <person name="Jing F."/>
            <person name="Liu Q."/>
            <person name="Cao B."/>
        </authorList>
    </citation>
    <scope>NUCLEOTIDE SEQUENCE</scope>
    <source>
        <strain evidence="5">G5884</strain>
    </source>
</reference>
<gene>
    <name evidence="5" type="primary">invF</name>
</gene>
<protein>
    <submittedName>
        <fullName evidence="5">Invasion protein</fullName>
    </submittedName>
</protein>
<dbReference type="AlphaFoldDB" id="A0A481WGC2"/>
<evidence type="ECO:0000259" key="4">
    <source>
        <dbReference type="PROSITE" id="PS01124"/>
    </source>
</evidence>
<dbReference type="SUPFAM" id="SSF46689">
    <property type="entry name" value="Homeodomain-like"/>
    <property type="match status" value="1"/>
</dbReference>
<organism evidence="5">
    <name type="scientific">Plesiomonas shigelloides</name>
    <name type="common">Aeromonas shigelloides</name>
    <dbReference type="NCBI Taxonomy" id="703"/>
    <lineage>
        <taxon>Bacteria</taxon>
        <taxon>Pseudomonadati</taxon>
        <taxon>Pseudomonadota</taxon>
        <taxon>Gammaproteobacteria</taxon>
        <taxon>Enterobacterales</taxon>
        <taxon>Enterobacteriaceae</taxon>
        <taxon>Plesiomonas</taxon>
    </lineage>
</organism>
<accession>A0A481WGC2</accession>